<dbReference type="Gene3D" id="3.30.70.260">
    <property type="match status" value="1"/>
</dbReference>
<evidence type="ECO:0000256" key="1">
    <source>
        <dbReference type="ARBA" id="ARBA00004741"/>
    </source>
</evidence>
<keyword evidence="4 8" id="KW-0057">Aromatic amino acid biosynthesis</keyword>
<dbReference type="InterPro" id="IPR045865">
    <property type="entry name" value="ACT-like_dom_sf"/>
</dbReference>
<comment type="pathway">
    <text evidence="1 8">Amino-acid biosynthesis; L-phenylalanine biosynthesis; phenylpyruvate from prephenate: step 1/1.</text>
</comment>
<evidence type="ECO:0000259" key="10">
    <source>
        <dbReference type="PROSITE" id="PS51671"/>
    </source>
</evidence>
<dbReference type="EMBL" id="CP123443">
    <property type="protein sequence ID" value="WGK68409.1"/>
    <property type="molecule type" value="Genomic_DNA"/>
</dbReference>
<dbReference type="CDD" id="cd13631">
    <property type="entry name" value="PBP2_Ct-PDT_like"/>
    <property type="match status" value="1"/>
</dbReference>
<dbReference type="PROSITE" id="PS51171">
    <property type="entry name" value="PREPHENATE_DEHYDR_3"/>
    <property type="match status" value="1"/>
</dbReference>
<dbReference type="PANTHER" id="PTHR21022">
    <property type="entry name" value="PREPHENATE DEHYDRATASE P PROTEIN"/>
    <property type="match status" value="1"/>
</dbReference>
<dbReference type="EC" id="4.2.1.51" evidence="2 8"/>
<evidence type="ECO:0000259" key="9">
    <source>
        <dbReference type="PROSITE" id="PS51171"/>
    </source>
</evidence>
<keyword evidence="5 8" id="KW-0584">Phenylalanine biosynthesis</keyword>
<dbReference type="InterPro" id="IPR018528">
    <property type="entry name" value="Preph_deHydtase_CS"/>
</dbReference>
<dbReference type="Gene3D" id="3.40.190.10">
    <property type="entry name" value="Periplasmic binding protein-like II"/>
    <property type="match status" value="2"/>
</dbReference>
<gene>
    <name evidence="8" type="primary">pheA</name>
    <name evidence="11" type="ORF">P0082_07925</name>
</gene>
<dbReference type="PROSITE" id="PS00858">
    <property type="entry name" value="PREPHENATE_DEHYDR_2"/>
    <property type="match status" value="1"/>
</dbReference>
<keyword evidence="6 8" id="KW-0456">Lyase</keyword>
<evidence type="ECO:0000256" key="7">
    <source>
        <dbReference type="ARBA" id="ARBA00047848"/>
    </source>
</evidence>
<comment type="catalytic activity">
    <reaction evidence="7 8">
        <text>prephenate + H(+) = 3-phenylpyruvate + CO2 + H2O</text>
        <dbReference type="Rhea" id="RHEA:21648"/>
        <dbReference type="ChEBI" id="CHEBI:15377"/>
        <dbReference type="ChEBI" id="CHEBI:15378"/>
        <dbReference type="ChEBI" id="CHEBI:16526"/>
        <dbReference type="ChEBI" id="CHEBI:18005"/>
        <dbReference type="ChEBI" id="CHEBI:29934"/>
        <dbReference type="EC" id="4.2.1.51"/>
    </reaction>
</comment>
<evidence type="ECO:0000256" key="5">
    <source>
        <dbReference type="ARBA" id="ARBA00023222"/>
    </source>
</evidence>
<dbReference type="RefSeq" id="WP_326926588.1">
    <property type="nucleotide sequence ID" value="NZ_CP123443.1"/>
</dbReference>
<evidence type="ECO:0000256" key="3">
    <source>
        <dbReference type="ARBA" id="ARBA00022605"/>
    </source>
</evidence>
<accession>A0ABY8MHU7</accession>
<dbReference type="SUPFAM" id="SSF53850">
    <property type="entry name" value="Periplasmic binding protein-like II"/>
    <property type="match status" value="1"/>
</dbReference>
<dbReference type="InterPro" id="IPR002912">
    <property type="entry name" value="ACT_dom"/>
</dbReference>
<evidence type="ECO:0000313" key="12">
    <source>
        <dbReference type="Proteomes" id="UP001228690"/>
    </source>
</evidence>
<evidence type="ECO:0000256" key="4">
    <source>
        <dbReference type="ARBA" id="ARBA00023141"/>
    </source>
</evidence>
<protein>
    <recommendedName>
        <fullName evidence="2 8">Prephenate dehydratase</fullName>
        <shortName evidence="8">PDT</shortName>
        <ecNumber evidence="2 8">4.2.1.51</ecNumber>
    </recommendedName>
</protein>
<name>A0ABY8MHU7_9SPIO</name>
<dbReference type="Proteomes" id="UP001228690">
    <property type="component" value="Chromosome"/>
</dbReference>
<dbReference type="Pfam" id="PF00800">
    <property type="entry name" value="PDT"/>
    <property type="match status" value="1"/>
</dbReference>
<keyword evidence="12" id="KW-1185">Reference proteome</keyword>
<evidence type="ECO:0000313" key="11">
    <source>
        <dbReference type="EMBL" id="WGK68409.1"/>
    </source>
</evidence>
<organism evidence="11 12">
    <name type="scientific">Candidatus Haliotispira prima</name>
    <dbReference type="NCBI Taxonomy" id="3034016"/>
    <lineage>
        <taxon>Bacteria</taxon>
        <taxon>Pseudomonadati</taxon>
        <taxon>Spirochaetota</taxon>
        <taxon>Spirochaetia</taxon>
        <taxon>Spirochaetales</taxon>
        <taxon>Spirochaetaceae</taxon>
        <taxon>Candidatus Haliotispira</taxon>
    </lineage>
</organism>
<dbReference type="CDD" id="cd04905">
    <property type="entry name" value="ACT_CM-PDT"/>
    <property type="match status" value="1"/>
</dbReference>
<evidence type="ECO:0000256" key="2">
    <source>
        <dbReference type="ARBA" id="ARBA00013147"/>
    </source>
</evidence>
<dbReference type="PROSITE" id="PS51671">
    <property type="entry name" value="ACT"/>
    <property type="match status" value="1"/>
</dbReference>
<dbReference type="PANTHER" id="PTHR21022:SF19">
    <property type="entry name" value="PREPHENATE DEHYDRATASE-RELATED"/>
    <property type="match status" value="1"/>
</dbReference>
<dbReference type="PIRSF" id="PIRSF001500">
    <property type="entry name" value="Chor_mut_pdt_Ppr"/>
    <property type="match status" value="1"/>
</dbReference>
<feature type="domain" description="ACT" evidence="10">
    <location>
        <begin position="244"/>
        <end position="321"/>
    </location>
</feature>
<dbReference type="InterPro" id="IPR001086">
    <property type="entry name" value="Preph_deHydtase"/>
</dbReference>
<dbReference type="InterPro" id="IPR008242">
    <property type="entry name" value="Chor_mutase/pphenate_deHydtase"/>
</dbReference>
<reference evidence="11 12" key="1">
    <citation type="submission" date="2023-04" db="EMBL/GenBank/DDBJ databases">
        <title>Spirochaete genome identified in red abalone sample constitutes a novel genus.</title>
        <authorList>
            <person name="Sharma S.P."/>
            <person name="Purcell C.M."/>
            <person name="Hyde J.R."/>
            <person name="Severin A.J."/>
        </authorList>
    </citation>
    <scope>NUCLEOTIDE SEQUENCE [LARGE SCALE GENOMIC DNA]</scope>
    <source>
        <strain evidence="11 12">SP-2023</strain>
    </source>
</reference>
<evidence type="ECO:0000256" key="6">
    <source>
        <dbReference type="ARBA" id="ARBA00023239"/>
    </source>
</evidence>
<proteinExistence type="predicted"/>
<feature type="domain" description="Prephenate dehydratase" evidence="9">
    <location>
        <begin position="27"/>
        <end position="217"/>
    </location>
</feature>
<keyword evidence="3 8" id="KW-0028">Amino-acid biosynthesis</keyword>
<evidence type="ECO:0000256" key="8">
    <source>
        <dbReference type="RuleBase" id="RU361254"/>
    </source>
</evidence>
<dbReference type="SUPFAM" id="SSF55021">
    <property type="entry name" value="ACT-like"/>
    <property type="match status" value="1"/>
</dbReference>
<sequence length="327" mass="37274">MISVLESGMTEPQRQISSQAPVQIPLQVAFQGEPGAYSEQALRQFFCSENADAVYPRQEFVGLETFPCADFRRMFEVVQNNEVPFAVVPLENSLAGSIMENYDLLLEYPDLCICGETRLRVSHMLIAAKGSSLSQIQLVRSHPQALAQSRHFLEQHGLEPLANFDTAGSVRELKDRPEAHVAAIAGALAAEIYDMGILARAIESNPHNYTRFAIVSRFDSGLLRPRIADYERQKPGRRFGNKWSICLRLRNFSGSLATALEIFQKYQLDLTKLESRPIMGQPWSYRFYLDTLIAKDMTESREAAFFRELEHISQEYRIIGRYWENLK</sequence>